<comment type="pathway">
    <text evidence="2 7">Secondary metabolite metabolism; methylglyoxal degradation; (R)-lactate from methylglyoxal: step 2/2.</text>
</comment>
<dbReference type="EMBL" id="FNWO01000012">
    <property type="protein sequence ID" value="SEH52810.1"/>
    <property type="molecule type" value="Genomic_DNA"/>
</dbReference>
<feature type="binding site" evidence="7">
    <location>
        <position position="61"/>
    </location>
    <ligand>
        <name>Zn(2+)</name>
        <dbReference type="ChEBI" id="CHEBI:29105"/>
        <label>2</label>
    </ligand>
</feature>
<dbReference type="InterPro" id="IPR032282">
    <property type="entry name" value="HAGH_C"/>
</dbReference>
<accession>A0A1H6J231</accession>
<comment type="cofactor">
    <cofactor evidence="7">
        <name>Zn(2+)</name>
        <dbReference type="ChEBI" id="CHEBI:29105"/>
    </cofactor>
    <text evidence="7">Binds 2 Zn(2+) ions per subunit.</text>
</comment>
<dbReference type="HAMAP" id="MF_01374">
    <property type="entry name" value="Glyoxalase_2"/>
    <property type="match status" value="1"/>
</dbReference>
<evidence type="ECO:0000256" key="6">
    <source>
        <dbReference type="ARBA" id="ARBA00022833"/>
    </source>
</evidence>
<dbReference type="AlphaFoldDB" id="A0A1H6J231"/>
<evidence type="ECO:0000256" key="1">
    <source>
        <dbReference type="ARBA" id="ARBA00001623"/>
    </source>
</evidence>
<feature type="domain" description="Metallo-beta-lactamase" evidence="8">
    <location>
        <begin position="14"/>
        <end position="172"/>
    </location>
</feature>
<dbReference type="GO" id="GO:0008270">
    <property type="term" value="F:zinc ion binding"/>
    <property type="evidence" value="ECO:0007669"/>
    <property type="project" value="InterPro"/>
</dbReference>
<comment type="similarity">
    <text evidence="3 7">Belongs to the metallo-beta-lactamase superfamily. Glyoxalase II family.</text>
</comment>
<dbReference type="InterPro" id="IPR017782">
    <property type="entry name" value="Hydroxyacylglutathione_Hdrlase"/>
</dbReference>
<dbReference type="GO" id="GO:0008800">
    <property type="term" value="F:beta-lactamase activity"/>
    <property type="evidence" value="ECO:0007669"/>
    <property type="project" value="InterPro"/>
</dbReference>
<dbReference type="PROSITE" id="PS00743">
    <property type="entry name" value="BETA_LACTAMASE_B_1"/>
    <property type="match status" value="1"/>
</dbReference>
<dbReference type="Pfam" id="PF00753">
    <property type="entry name" value="Lactamase_B"/>
    <property type="match status" value="1"/>
</dbReference>
<dbReference type="CDD" id="cd07723">
    <property type="entry name" value="hydroxyacylglutathione_hydrolase_MBL-fold"/>
    <property type="match status" value="1"/>
</dbReference>
<dbReference type="GO" id="GO:0019243">
    <property type="term" value="P:methylglyoxal catabolic process to D-lactate via S-lactoyl-glutathione"/>
    <property type="evidence" value="ECO:0007669"/>
    <property type="project" value="UniProtKB-UniRule"/>
</dbReference>
<keyword evidence="4 7" id="KW-0479">Metal-binding</keyword>
<keyword evidence="6 7" id="KW-0862">Zinc</keyword>
<protein>
    <recommendedName>
        <fullName evidence="7">Hydroxyacylglutathione hydrolase</fullName>
        <ecNumber evidence="7">3.1.2.6</ecNumber>
    </recommendedName>
    <alternativeName>
        <fullName evidence="7">Glyoxalase II</fullName>
        <shortName evidence="7">Glx II</shortName>
    </alternativeName>
</protein>
<dbReference type="UniPathway" id="UPA00619">
    <property type="reaction ID" value="UER00676"/>
</dbReference>
<keyword evidence="10" id="KW-1185">Reference proteome</keyword>
<dbReference type="Pfam" id="PF16123">
    <property type="entry name" value="HAGH_C"/>
    <property type="match status" value="1"/>
</dbReference>
<dbReference type="SMART" id="SM00849">
    <property type="entry name" value="Lactamase_B"/>
    <property type="match status" value="1"/>
</dbReference>
<proteinExistence type="inferred from homology"/>
<dbReference type="EC" id="3.1.2.6" evidence="7"/>
<evidence type="ECO:0000256" key="7">
    <source>
        <dbReference type="HAMAP-Rule" id="MF_01374"/>
    </source>
</evidence>
<dbReference type="InterPro" id="IPR050110">
    <property type="entry name" value="Glyoxalase_II_hydrolase"/>
</dbReference>
<evidence type="ECO:0000259" key="8">
    <source>
        <dbReference type="SMART" id="SM00849"/>
    </source>
</evidence>
<evidence type="ECO:0000256" key="3">
    <source>
        <dbReference type="ARBA" id="ARBA00006759"/>
    </source>
</evidence>
<evidence type="ECO:0000313" key="9">
    <source>
        <dbReference type="EMBL" id="SEH52810.1"/>
    </source>
</evidence>
<feature type="binding site" evidence="7">
    <location>
        <position position="115"/>
    </location>
    <ligand>
        <name>Zn(2+)</name>
        <dbReference type="ChEBI" id="CHEBI:29105"/>
        <label>1</label>
    </ligand>
</feature>
<sequence length="257" mass="27736">MAKLVVEIVPVLTDNYVYLLHEPLSGATAAVDPGAAAPVLERLAARGWSLSHILLTHHHGDHTGGTADLVRQTGCAVVGAGRDASRLPPLTLEVGERDSFMLGSTAAMVLAVPGHTTDHIAFWFPDSHALFCGDVLFSLGCGRLFEGTAAEMWASLCKLRDLPPETLVYCGHEYTAANGRFARLVERDNRALLIRLDEVEAQRAKGKPTLPSTLASERAANPFLRADEPTVARAVGMEPGTDPVRVLAELRRRKDVF</sequence>
<feature type="binding site" evidence="7">
    <location>
        <position position="134"/>
    </location>
    <ligand>
        <name>Zn(2+)</name>
        <dbReference type="ChEBI" id="CHEBI:29105"/>
        <label>1</label>
    </ligand>
</feature>
<dbReference type="OrthoDB" id="9802248at2"/>
<dbReference type="GO" id="GO:0004416">
    <property type="term" value="F:hydroxyacylglutathione hydrolase activity"/>
    <property type="evidence" value="ECO:0007669"/>
    <property type="project" value="UniProtKB-UniRule"/>
</dbReference>
<dbReference type="PANTHER" id="PTHR43705">
    <property type="entry name" value="HYDROXYACYLGLUTATHIONE HYDROLASE"/>
    <property type="match status" value="1"/>
</dbReference>
<comment type="catalytic activity">
    <reaction evidence="1 7">
        <text>an S-(2-hydroxyacyl)glutathione + H2O = a 2-hydroxy carboxylate + glutathione + H(+)</text>
        <dbReference type="Rhea" id="RHEA:21864"/>
        <dbReference type="ChEBI" id="CHEBI:15377"/>
        <dbReference type="ChEBI" id="CHEBI:15378"/>
        <dbReference type="ChEBI" id="CHEBI:57925"/>
        <dbReference type="ChEBI" id="CHEBI:58896"/>
        <dbReference type="ChEBI" id="CHEBI:71261"/>
        <dbReference type="EC" id="3.1.2.6"/>
    </reaction>
</comment>
<reference evidence="10" key="1">
    <citation type="submission" date="2016-10" db="EMBL/GenBank/DDBJ databases">
        <authorList>
            <person name="Varghese N."/>
            <person name="Submissions S."/>
        </authorList>
    </citation>
    <scope>NUCLEOTIDE SEQUENCE [LARGE SCALE GENOMIC DNA]</scope>
    <source>
        <strain evidence="10">DSM 13234</strain>
    </source>
</reference>
<dbReference type="Proteomes" id="UP000182983">
    <property type="component" value="Unassembled WGS sequence"/>
</dbReference>
<feature type="binding site" evidence="7">
    <location>
        <position position="62"/>
    </location>
    <ligand>
        <name>Zn(2+)</name>
        <dbReference type="ChEBI" id="CHEBI:29105"/>
        <label>2</label>
    </ligand>
</feature>
<dbReference type="SUPFAM" id="SSF56281">
    <property type="entry name" value="Metallo-hydrolase/oxidoreductase"/>
    <property type="match status" value="1"/>
</dbReference>
<comment type="function">
    <text evidence="7">Thiolesterase that catalyzes the hydrolysis of S-D-lactoyl-glutathione to form glutathione and D-lactic acid.</text>
</comment>
<dbReference type="InterPro" id="IPR001018">
    <property type="entry name" value="Beta-lactamase_class-B_CS"/>
</dbReference>
<evidence type="ECO:0000313" key="10">
    <source>
        <dbReference type="Proteomes" id="UP000182983"/>
    </source>
</evidence>
<evidence type="ECO:0000256" key="5">
    <source>
        <dbReference type="ARBA" id="ARBA00022801"/>
    </source>
</evidence>
<feature type="binding site" evidence="7">
    <location>
        <position position="57"/>
    </location>
    <ligand>
        <name>Zn(2+)</name>
        <dbReference type="ChEBI" id="CHEBI:29105"/>
        <label>1</label>
    </ligand>
</feature>
<organism evidence="9 10">
    <name type="scientific">Magnetospirillum fulvum</name>
    <name type="common">Rhodospirillum fulvum</name>
    <dbReference type="NCBI Taxonomy" id="1082"/>
    <lineage>
        <taxon>Bacteria</taxon>
        <taxon>Pseudomonadati</taxon>
        <taxon>Pseudomonadota</taxon>
        <taxon>Alphaproteobacteria</taxon>
        <taxon>Rhodospirillales</taxon>
        <taxon>Rhodospirillaceae</taxon>
        <taxon>Magnetospirillum</taxon>
    </lineage>
</organism>
<dbReference type="NCBIfam" id="TIGR03413">
    <property type="entry name" value="GSH_gloB"/>
    <property type="match status" value="1"/>
</dbReference>
<dbReference type="InterPro" id="IPR035680">
    <property type="entry name" value="Clx_II_MBL"/>
</dbReference>
<feature type="binding site" evidence="7">
    <location>
        <position position="172"/>
    </location>
    <ligand>
        <name>Zn(2+)</name>
        <dbReference type="ChEBI" id="CHEBI:29105"/>
        <label>2</label>
    </ligand>
</feature>
<evidence type="ECO:0000256" key="4">
    <source>
        <dbReference type="ARBA" id="ARBA00022723"/>
    </source>
</evidence>
<dbReference type="PANTHER" id="PTHR43705:SF1">
    <property type="entry name" value="HYDROXYACYLGLUTATHIONE HYDROLASE GLOB"/>
    <property type="match status" value="1"/>
</dbReference>
<gene>
    <name evidence="7" type="primary">gloB</name>
    <name evidence="9" type="ORF">SAMN04244559_02816</name>
</gene>
<evidence type="ECO:0000256" key="2">
    <source>
        <dbReference type="ARBA" id="ARBA00004963"/>
    </source>
</evidence>
<feature type="binding site" evidence="7">
    <location>
        <position position="134"/>
    </location>
    <ligand>
        <name>Zn(2+)</name>
        <dbReference type="ChEBI" id="CHEBI:29105"/>
        <label>2</label>
    </ligand>
</feature>
<dbReference type="GO" id="GO:0017001">
    <property type="term" value="P:antibiotic catabolic process"/>
    <property type="evidence" value="ECO:0007669"/>
    <property type="project" value="InterPro"/>
</dbReference>
<comment type="subunit">
    <text evidence="7">Monomer.</text>
</comment>
<dbReference type="Gene3D" id="3.60.15.10">
    <property type="entry name" value="Ribonuclease Z/Hydroxyacylglutathione hydrolase-like"/>
    <property type="match status" value="1"/>
</dbReference>
<dbReference type="PIRSF" id="PIRSF005457">
    <property type="entry name" value="Glx"/>
    <property type="match status" value="1"/>
</dbReference>
<dbReference type="RefSeq" id="WP_074769637.1">
    <property type="nucleotide sequence ID" value="NZ_FNWO01000012.1"/>
</dbReference>
<dbReference type="InterPro" id="IPR036866">
    <property type="entry name" value="RibonucZ/Hydroxyglut_hydro"/>
</dbReference>
<name>A0A1H6J231_MAGFU</name>
<dbReference type="InterPro" id="IPR001279">
    <property type="entry name" value="Metallo-B-lactamas"/>
</dbReference>
<keyword evidence="5 7" id="KW-0378">Hydrolase</keyword>
<feature type="binding site" evidence="7">
    <location>
        <position position="59"/>
    </location>
    <ligand>
        <name>Zn(2+)</name>
        <dbReference type="ChEBI" id="CHEBI:29105"/>
        <label>1</label>
    </ligand>
</feature>